<protein>
    <submittedName>
        <fullName evidence="5">TlyA family RNA methyltransferase</fullName>
    </submittedName>
</protein>
<gene>
    <name evidence="5" type="ORF">NQT62_00065</name>
</gene>
<dbReference type="Proteomes" id="UP001204142">
    <property type="component" value="Unassembled WGS sequence"/>
</dbReference>
<dbReference type="EMBL" id="JANIGO010000001">
    <property type="protein sequence ID" value="MCQ8894832.1"/>
    <property type="molecule type" value="Genomic_DNA"/>
</dbReference>
<dbReference type="Gene3D" id="3.10.290.10">
    <property type="entry name" value="RNA-binding S4 domain"/>
    <property type="match status" value="1"/>
</dbReference>
<dbReference type="SUPFAM" id="SSF55174">
    <property type="entry name" value="Alpha-L RNA-binding motif"/>
    <property type="match status" value="1"/>
</dbReference>
<dbReference type="InterPro" id="IPR002877">
    <property type="entry name" value="RNA_MeTrfase_FtsJ_dom"/>
</dbReference>
<dbReference type="Pfam" id="PF01479">
    <property type="entry name" value="S4"/>
    <property type="match status" value="1"/>
</dbReference>
<dbReference type="SUPFAM" id="SSF53335">
    <property type="entry name" value="S-adenosyl-L-methionine-dependent methyltransferases"/>
    <property type="match status" value="1"/>
</dbReference>
<evidence type="ECO:0000256" key="1">
    <source>
        <dbReference type="ARBA" id="ARBA00022884"/>
    </source>
</evidence>
<evidence type="ECO:0000256" key="3">
    <source>
        <dbReference type="PROSITE-ProRule" id="PRU00182"/>
    </source>
</evidence>
<dbReference type="InterPro" id="IPR036986">
    <property type="entry name" value="S4_RNA-bd_sf"/>
</dbReference>
<feature type="domain" description="RNA-binding S4" evidence="4">
    <location>
        <begin position="1"/>
        <end position="72"/>
    </location>
</feature>
<accession>A0ABT1WDM3</accession>
<evidence type="ECO:0000313" key="6">
    <source>
        <dbReference type="Proteomes" id="UP001204142"/>
    </source>
</evidence>
<evidence type="ECO:0000259" key="4">
    <source>
        <dbReference type="SMART" id="SM00363"/>
    </source>
</evidence>
<comment type="similarity">
    <text evidence="2">Belongs to the TlyA family.</text>
</comment>
<dbReference type="GO" id="GO:0032259">
    <property type="term" value="P:methylation"/>
    <property type="evidence" value="ECO:0007669"/>
    <property type="project" value="UniProtKB-KW"/>
</dbReference>
<keyword evidence="5" id="KW-0489">Methyltransferase</keyword>
<dbReference type="PANTHER" id="PTHR32319:SF0">
    <property type="entry name" value="BACTERIAL HEMOLYSIN-LIKE PROTEIN"/>
    <property type="match status" value="1"/>
</dbReference>
<comment type="caution">
    <text evidence="5">The sequence shown here is derived from an EMBL/GenBank/DDBJ whole genome shotgun (WGS) entry which is preliminary data.</text>
</comment>
<reference evidence="5 6" key="1">
    <citation type="submission" date="2022-07" db="EMBL/GenBank/DDBJ databases">
        <authorList>
            <person name="Xamxidin M."/>
            <person name="Wu M."/>
        </authorList>
    </citation>
    <scope>NUCLEOTIDE SEQUENCE [LARGE SCALE GENOMIC DNA]</scope>
    <source>
        <strain evidence="5 6">NBRC 111650</strain>
    </source>
</reference>
<sequence>MRADLALVKQGLCTSRAQAQSFIEQGLVQVQRGMALPHPVRKASQTIEATDTLVVAESDCRLYVSRGGLKLQGALAHLQMRIDGARCMDFGQSTGGFTDCLLQHGAHSVIGLDVGHGQLHERLRNDPRVLAVEGVNLKTVDVVPLLAQWQRSHADFLPIDVSVADVSFISLVKIMPTLAQFLPPGSQNIWLVKPQFELGPDHIGKQGLVKWKDGLLTELEQAIRQACHCHGFETKEFFPCPLKGGDGNQEYIVRALKTAH</sequence>
<organism evidence="5 6">
    <name type="scientific">Limnobacter humi</name>
    <dbReference type="NCBI Taxonomy" id="1778671"/>
    <lineage>
        <taxon>Bacteria</taxon>
        <taxon>Pseudomonadati</taxon>
        <taxon>Pseudomonadota</taxon>
        <taxon>Betaproteobacteria</taxon>
        <taxon>Burkholderiales</taxon>
        <taxon>Burkholderiaceae</taxon>
        <taxon>Limnobacter</taxon>
    </lineage>
</organism>
<dbReference type="InterPro" id="IPR047048">
    <property type="entry name" value="TlyA"/>
</dbReference>
<dbReference type="PROSITE" id="PS50889">
    <property type="entry name" value="S4"/>
    <property type="match status" value="1"/>
</dbReference>
<dbReference type="PANTHER" id="PTHR32319">
    <property type="entry name" value="BACTERIAL HEMOLYSIN-LIKE PROTEIN"/>
    <property type="match status" value="1"/>
</dbReference>
<dbReference type="InterPro" id="IPR004538">
    <property type="entry name" value="Hemolysin_A/TlyA"/>
</dbReference>
<keyword evidence="1 3" id="KW-0694">RNA-binding</keyword>
<dbReference type="RefSeq" id="WP_256762432.1">
    <property type="nucleotide sequence ID" value="NZ_JANIGO010000001.1"/>
</dbReference>
<evidence type="ECO:0000256" key="2">
    <source>
        <dbReference type="ARBA" id="ARBA00029460"/>
    </source>
</evidence>
<dbReference type="Gene3D" id="3.40.50.150">
    <property type="entry name" value="Vaccinia Virus protein VP39"/>
    <property type="match status" value="1"/>
</dbReference>
<keyword evidence="6" id="KW-1185">Reference proteome</keyword>
<evidence type="ECO:0000313" key="5">
    <source>
        <dbReference type="EMBL" id="MCQ8894832.1"/>
    </source>
</evidence>
<dbReference type="GO" id="GO:0008168">
    <property type="term" value="F:methyltransferase activity"/>
    <property type="evidence" value="ECO:0007669"/>
    <property type="project" value="UniProtKB-KW"/>
</dbReference>
<dbReference type="InterPro" id="IPR029063">
    <property type="entry name" value="SAM-dependent_MTases_sf"/>
</dbReference>
<name>A0ABT1WDM3_9BURK</name>
<proteinExistence type="inferred from homology"/>
<dbReference type="PIRSF" id="PIRSF005578">
    <property type="entry name" value="TlyA"/>
    <property type="match status" value="1"/>
</dbReference>
<dbReference type="CDD" id="cd00165">
    <property type="entry name" value="S4"/>
    <property type="match status" value="1"/>
</dbReference>
<dbReference type="Pfam" id="PF01728">
    <property type="entry name" value="FtsJ"/>
    <property type="match status" value="1"/>
</dbReference>
<keyword evidence="5" id="KW-0808">Transferase</keyword>
<dbReference type="SMART" id="SM00363">
    <property type="entry name" value="S4"/>
    <property type="match status" value="1"/>
</dbReference>
<dbReference type="InterPro" id="IPR002942">
    <property type="entry name" value="S4_RNA-bd"/>
</dbReference>